<evidence type="ECO:0000313" key="1">
    <source>
        <dbReference type="EMBL" id="GAK53022.1"/>
    </source>
</evidence>
<protein>
    <submittedName>
        <fullName evidence="1">Uncharacterized protein</fullName>
    </submittedName>
</protein>
<organism evidence="1">
    <name type="scientific">Candidatus Moduliflexus flocculans</name>
    <dbReference type="NCBI Taxonomy" id="1499966"/>
    <lineage>
        <taxon>Bacteria</taxon>
        <taxon>Candidatus Moduliflexota</taxon>
        <taxon>Candidatus Moduliflexia</taxon>
        <taxon>Candidatus Moduliflexales</taxon>
        <taxon>Candidatus Moduliflexaceae</taxon>
    </lineage>
</organism>
<keyword evidence="2" id="KW-1185">Reference proteome</keyword>
<evidence type="ECO:0000313" key="2">
    <source>
        <dbReference type="Proteomes" id="UP000030700"/>
    </source>
</evidence>
<dbReference type="AlphaFoldDB" id="A0A0S6W5T2"/>
<accession>A0A0S6W5T2</accession>
<reference evidence="1" key="1">
    <citation type="journal article" date="2015" name="PeerJ">
        <title>First genomic representation of candidate bacterial phylum KSB3 points to enhanced environmental sensing as a trigger of wastewater bulking.</title>
        <authorList>
            <person name="Sekiguchi Y."/>
            <person name="Ohashi A."/>
            <person name="Parks D.H."/>
            <person name="Yamauchi T."/>
            <person name="Tyson G.W."/>
            <person name="Hugenholtz P."/>
        </authorList>
    </citation>
    <scope>NUCLEOTIDE SEQUENCE [LARGE SCALE GENOMIC DNA]</scope>
</reference>
<proteinExistence type="predicted"/>
<name>A0A0S6W5T2_9BACT</name>
<dbReference type="STRING" id="1499966.U14_04281"/>
<gene>
    <name evidence="1" type="ORF">U14_04281</name>
</gene>
<dbReference type="Proteomes" id="UP000030700">
    <property type="component" value="Unassembled WGS sequence"/>
</dbReference>
<dbReference type="EMBL" id="DF820459">
    <property type="protein sequence ID" value="GAK53022.1"/>
    <property type="molecule type" value="Genomic_DNA"/>
</dbReference>
<sequence length="104" mass="12011">MSTRAHVEMINKNQKTYQFCVYRDGYPTGVIPNLPDDEQDFEDVRRALRLGDDPEDMPDYYYVISLADRTVEVYDADAASKSWKRGKLLFSGTFADAKRAFSEK</sequence>
<dbReference type="HOGENOM" id="CLU_2244626_0_0_0"/>